<organism evidence="1 2">
    <name type="scientific">Quercus suber</name>
    <name type="common">Cork oak</name>
    <dbReference type="NCBI Taxonomy" id="58331"/>
    <lineage>
        <taxon>Eukaryota</taxon>
        <taxon>Viridiplantae</taxon>
        <taxon>Streptophyta</taxon>
        <taxon>Embryophyta</taxon>
        <taxon>Tracheophyta</taxon>
        <taxon>Spermatophyta</taxon>
        <taxon>Magnoliopsida</taxon>
        <taxon>eudicotyledons</taxon>
        <taxon>Gunneridae</taxon>
        <taxon>Pentapetalae</taxon>
        <taxon>rosids</taxon>
        <taxon>fabids</taxon>
        <taxon>Fagales</taxon>
        <taxon>Fagaceae</taxon>
        <taxon>Quercus</taxon>
    </lineage>
</organism>
<dbReference type="AlphaFoldDB" id="A0AAW0JB14"/>
<dbReference type="PANTHER" id="PTHR12979">
    <property type="entry name" value="CCR4-NOT TRANSCRIPTION COMPLEX SUBUNIT 10"/>
    <property type="match status" value="1"/>
</dbReference>
<dbReference type="Proteomes" id="UP000237347">
    <property type="component" value="Unassembled WGS sequence"/>
</dbReference>
<dbReference type="EMBL" id="PKMF04000638">
    <property type="protein sequence ID" value="KAK7823311.1"/>
    <property type="molecule type" value="Genomic_DNA"/>
</dbReference>
<dbReference type="PANTHER" id="PTHR12979:SF5">
    <property type="entry name" value="CCR4-NOT TRANSCRIPTION COMPLEX SUBUNIT 10"/>
    <property type="match status" value="1"/>
</dbReference>
<reference evidence="1 2" key="1">
    <citation type="journal article" date="2018" name="Sci. Data">
        <title>The draft genome sequence of cork oak.</title>
        <authorList>
            <person name="Ramos A.M."/>
            <person name="Usie A."/>
            <person name="Barbosa P."/>
            <person name="Barros P.M."/>
            <person name="Capote T."/>
            <person name="Chaves I."/>
            <person name="Simoes F."/>
            <person name="Abreu I."/>
            <person name="Carrasquinho I."/>
            <person name="Faro C."/>
            <person name="Guimaraes J.B."/>
            <person name="Mendonca D."/>
            <person name="Nobrega F."/>
            <person name="Rodrigues L."/>
            <person name="Saibo N.J.M."/>
            <person name="Varela M.C."/>
            <person name="Egas C."/>
            <person name="Matos J."/>
            <person name="Miguel C.M."/>
            <person name="Oliveira M.M."/>
            <person name="Ricardo C.P."/>
            <person name="Goncalves S."/>
        </authorList>
    </citation>
    <scope>NUCLEOTIDE SEQUENCE [LARGE SCALE GENOMIC DNA]</scope>
    <source>
        <strain evidence="2">cv. HL8</strain>
    </source>
</reference>
<name>A0AAW0JB14_QUESU</name>
<proteinExistence type="predicted"/>
<evidence type="ECO:0000313" key="1">
    <source>
        <dbReference type="EMBL" id="KAK7823311.1"/>
    </source>
</evidence>
<sequence length="164" mass="17592">MGIQSEARPVVISRQELMKRSEVLACASGEQVEAVSNLGNKVISGSKGSSAASIVYTDEFDTSVAILNIAVIWFHLHEYAKALSVLGPLYQNIEPIDETIALHICLLLLDVALACHDASKSAKVAIKSSNDVKSHHKVSATLVGNVLAEMAVGLKKKEKLEIDK</sequence>
<feature type="non-terminal residue" evidence="1">
    <location>
        <position position="164"/>
    </location>
</feature>
<protein>
    <submittedName>
        <fullName evidence="1">Ccr4-not transcription complex subunit 10</fullName>
    </submittedName>
</protein>
<evidence type="ECO:0000313" key="2">
    <source>
        <dbReference type="Proteomes" id="UP000237347"/>
    </source>
</evidence>
<gene>
    <name evidence="1" type="primary">Cnot10</name>
    <name evidence="1" type="ORF">CFP56_035671</name>
</gene>
<dbReference type="InterPro" id="IPR039740">
    <property type="entry name" value="CNOT10"/>
</dbReference>
<dbReference type="GO" id="GO:0006402">
    <property type="term" value="P:mRNA catabolic process"/>
    <property type="evidence" value="ECO:0007669"/>
    <property type="project" value="TreeGrafter"/>
</dbReference>
<accession>A0AAW0JB14</accession>
<keyword evidence="2" id="KW-1185">Reference proteome</keyword>
<dbReference type="GO" id="GO:0030014">
    <property type="term" value="C:CCR4-NOT complex"/>
    <property type="evidence" value="ECO:0007669"/>
    <property type="project" value="InterPro"/>
</dbReference>
<dbReference type="GO" id="GO:0017148">
    <property type="term" value="P:negative regulation of translation"/>
    <property type="evidence" value="ECO:0007669"/>
    <property type="project" value="TreeGrafter"/>
</dbReference>
<comment type="caution">
    <text evidence="1">The sequence shown here is derived from an EMBL/GenBank/DDBJ whole genome shotgun (WGS) entry which is preliminary data.</text>
</comment>